<evidence type="ECO:0000313" key="9">
    <source>
        <dbReference type="EMBL" id="ABB44176.1"/>
    </source>
</evidence>
<dbReference type="AlphaFoldDB" id="Q30S55"/>
<protein>
    <submittedName>
        <fullName evidence="9">Protein-disulfide reductase</fullName>
        <ecNumber evidence="9">1.8.1.8</ecNumber>
    </submittedName>
</protein>
<dbReference type="InterPro" id="IPR028250">
    <property type="entry name" value="DsbDN"/>
</dbReference>
<dbReference type="SUPFAM" id="SSF52833">
    <property type="entry name" value="Thioredoxin-like"/>
    <property type="match status" value="1"/>
</dbReference>
<dbReference type="PROSITE" id="PS51352">
    <property type="entry name" value="THIOREDOXIN_2"/>
    <property type="match status" value="1"/>
</dbReference>
<feature type="transmembrane region" description="Helical" evidence="7">
    <location>
        <begin position="178"/>
        <end position="210"/>
    </location>
</feature>
<dbReference type="GO" id="GO:0005886">
    <property type="term" value="C:plasma membrane"/>
    <property type="evidence" value="ECO:0007669"/>
    <property type="project" value="UniProtKB-SubCell"/>
</dbReference>
<feature type="transmembrane region" description="Helical" evidence="7">
    <location>
        <begin position="371"/>
        <end position="392"/>
    </location>
</feature>
<feature type="transmembrane region" description="Helical" evidence="7">
    <location>
        <begin position="222"/>
        <end position="246"/>
    </location>
</feature>
<evidence type="ECO:0000313" key="10">
    <source>
        <dbReference type="Proteomes" id="UP000002714"/>
    </source>
</evidence>
<keyword evidence="2" id="KW-1003">Cell membrane</keyword>
<proteinExistence type="predicted"/>
<feature type="transmembrane region" description="Helical" evidence="7">
    <location>
        <begin position="336"/>
        <end position="359"/>
    </location>
</feature>
<feature type="domain" description="Thioredoxin" evidence="8">
    <location>
        <begin position="458"/>
        <end position="589"/>
    </location>
</feature>
<dbReference type="KEGG" id="tdn:Suden_0898"/>
<dbReference type="InterPro" id="IPR013766">
    <property type="entry name" value="Thioredoxin_domain"/>
</dbReference>
<keyword evidence="5 7" id="KW-1133">Transmembrane helix</keyword>
<feature type="transmembrane region" description="Helical" evidence="7">
    <location>
        <begin position="301"/>
        <end position="330"/>
    </location>
</feature>
<dbReference type="RefSeq" id="WP_011372528.1">
    <property type="nucleotide sequence ID" value="NC_007575.1"/>
</dbReference>
<gene>
    <name evidence="9" type="ordered locus">Suden_0898</name>
</gene>
<keyword evidence="4" id="KW-0201">Cytochrome c-type biogenesis</keyword>
<dbReference type="NCBIfam" id="NF001419">
    <property type="entry name" value="PRK00293.1"/>
    <property type="match status" value="1"/>
</dbReference>
<dbReference type="EC" id="1.8.1.8" evidence="9"/>
<comment type="subcellular location">
    <subcellularLocation>
        <location evidence="1">Cell membrane</location>
        <topology evidence="1">Multi-pass membrane protein</topology>
    </subcellularLocation>
</comment>
<feature type="transmembrane region" description="Helical" evidence="7">
    <location>
        <begin position="429"/>
        <end position="449"/>
    </location>
</feature>
<dbReference type="EMBL" id="CP000153">
    <property type="protein sequence ID" value="ABB44176.1"/>
    <property type="molecule type" value="Genomic_DNA"/>
</dbReference>
<evidence type="ECO:0000256" key="4">
    <source>
        <dbReference type="ARBA" id="ARBA00022748"/>
    </source>
</evidence>
<dbReference type="eggNOG" id="COG4232">
    <property type="taxonomic scope" value="Bacteria"/>
</dbReference>
<dbReference type="GO" id="GO:0045454">
    <property type="term" value="P:cell redox homeostasis"/>
    <property type="evidence" value="ECO:0007669"/>
    <property type="project" value="TreeGrafter"/>
</dbReference>
<feature type="transmembrane region" description="Helical" evidence="7">
    <location>
        <begin position="258"/>
        <end position="280"/>
    </location>
</feature>
<accession>Q30S55</accession>
<evidence type="ECO:0000256" key="6">
    <source>
        <dbReference type="ARBA" id="ARBA00023136"/>
    </source>
</evidence>
<name>Q30S55_SULDN</name>
<keyword evidence="9" id="KW-0560">Oxidoreductase</keyword>
<organism evidence="9 10">
    <name type="scientific">Sulfurimonas denitrificans (strain ATCC 33889 / DSM 1251)</name>
    <name type="common">Thiomicrospira denitrificans (strain ATCC 33889 / DSM 1251)</name>
    <dbReference type="NCBI Taxonomy" id="326298"/>
    <lineage>
        <taxon>Bacteria</taxon>
        <taxon>Pseudomonadati</taxon>
        <taxon>Campylobacterota</taxon>
        <taxon>Epsilonproteobacteria</taxon>
        <taxon>Campylobacterales</taxon>
        <taxon>Sulfurimonadaceae</taxon>
        <taxon>Sulfurimonas</taxon>
    </lineage>
</organism>
<dbReference type="InterPro" id="IPR036249">
    <property type="entry name" value="Thioredoxin-like_sf"/>
</dbReference>
<dbReference type="STRING" id="326298.Suden_0898"/>
<dbReference type="CDD" id="cd02953">
    <property type="entry name" value="DsbDgamma"/>
    <property type="match status" value="1"/>
</dbReference>
<keyword evidence="3 7" id="KW-0812">Transmembrane</keyword>
<dbReference type="GO" id="GO:0047134">
    <property type="term" value="F:protein-disulfide reductase [NAD(P)H] activity"/>
    <property type="evidence" value="ECO:0007669"/>
    <property type="project" value="UniProtKB-EC"/>
</dbReference>
<keyword evidence="10" id="KW-1185">Reference proteome</keyword>
<dbReference type="OrthoDB" id="9811036at2"/>
<dbReference type="Proteomes" id="UP000002714">
    <property type="component" value="Chromosome"/>
</dbReference>
<dbReference type="PANTHER" id="PTHR32234">
    <property type="entry name" value="THIOL:DISULFIDE INTERCHANGE PROTEIN DSBD"/>
    <property type="match status" value="1"/>
</dbReference>
<dbReference type="GO" id="GO:0017004">
    <property type="term" value="P:cytochrome complex assembly"/>
    <property type="evidence" value="ECO:0007669"/>
    <property type="project" value="UniProtKB-KW"/>
</dbReference>
<keyword evidence="6 7" id="KW-0472">Membrane</keyword>
<dbReference type="Gene3D" id="2.60.40.1250">
    <property type="entry name" value="Thiol:disulfide interchange protein DsbD, N-terminal domain"/>
    <property type="match status" value="1"/>
</dbReference>
<dbReference type="Gene3D" id="3.40.30.10">
    <property type="entry name" value="Glutaredoxin"/>
    <property type="match status" value="1"/>
</dbReference>
<evidence type="ECO:0000256" key="3">
    <source>
        <dbReference type="ARBA" id="ARBA00022692"/>
    </source>
</evidence>
<dbReference type="Pfam" id="PF13098">
    <property type="entry name" value="Thioredoxin_2"/>
    <property type="match status" value="1"/>
</dbReference>
<dbReference type="Pfam" id="PF11412">
    <property type="entry name" value="DsbD_N"/>
    <property type="match status" value="1"/>
</dbReference>
<dbReference type="HOGENOM" id="CLU_014657_3_0_7"/>
<sequence>MKKIILFLLSSIALLAVSPKFLMPDEAFAPSATLNEKTQLEARIELGKDIYLYEEAIKLELKNSDGIKIKDIVSPKSVEHHGDKVFLESPTFLITLSKDSHVSGIKNITLDLSFQGCSEQGLCYEPDTKSFTFDIDSSKLEVDKDNLSKIEIKTEAKVEKKELSESDSIADTIKDGSIALILATFLGFGLLLALTPCTFPMIPIISGIIISQGEGITTKKAFMLSLVYVLAMAAAYTIAGVLAGLFGSNLQASLQAPWAIYTFSAIFVALALSMFGFYELKLPDSFVAKISSNRSSNRNGYVGVAIMGFLSALIVGPCVAAPLAGALVYIGQTGDALLGGAALFAMSIGMGLPLILVGVSAGKFMPRPGAWMTMVSAVFGVMMLGVAIWMLERVVDESIIALLSVMLGIGFATYFGAFDKEAHVFRRTISILVFIYSVSLFVGLMAGAVNMQKPLEFLKSSSNGSAQSVKSAHLDFKNVTTISELDLLLNKNIGKKIILDFSAEWCAVCKELDKKTFSDEAVKAKMSEFVLIRADVTQNSDEQKALSKKYGVFGPPVIIFFDKESNVISSKTVVGFIEADKFLQHLNNI</sequence>
<evidence type="ECO:0000259" key="8">
    <source>
        <dbReference type="PROSITE" id="PS51352"/>
    </source>
</evidence>
<evidence type="ECO:0000256" key="5">
    <source>
        <dbReference type="ARBA" id="ARBA00022989"/>
    </source>
</evidence>
<dbReference type="PANTHER" id="PTHR32234:SF0">
    <property type="entry name" value="THIOL:DISULFIDE INTERCHANGE PROTEIN DSBD"/>
    <property type="match status" value="1"/>
</dbReference>
<evidence type="ECO:0000256" key="7">
    <source>
        <dbReference type="SAM" id="Phobius"/>
    </source>
</evidence>
<dbReference type="SUPFAM" id="SSF74863">
    <property type="entry name" value="Thiol:disulfide interchange protein DsbD, N-terminal domain (DsbD-alpha)"/>
    <property type="match status" value="1"/>
</dbReference>
<reference evidence="9 10" key="1">
    <citation type="journal article" date="2008" name="Appl. Environ. Microbiol.">
        <title>Genome of the epsilonproteobacterial chemolithoautotroph Sulfurimonas denitrificans.</title>
        <authorList>
            <person name="Sievert S.M."/>
            <person name="Scott K.M."/>
            <person name="Klotz M.G."/>
            <person name="Chain P.S.G."/>
            <person name="Hauser L.J."/>
            <person name="Hemp J."/>
            <person name="Huegler M."/>
            <person name="Land M."/>
            <person name="Lapidus A."/>
            <person name="Larimer F.W."/>
            <person name="Lucas S."/>
            <person name="Malfatti S.A."/>
            <person name="Meyer F."/>
            <person name="Paulsen I.T."/>
            <person name="Ren Q."/>
            <person name="Simon J."/>
            <person name="Bailey K."/>
            <person name="Diaz E."/>
            <person name="Fitzpatrick K.A."/>
            <person name="Glover B."/>
            <person name="Gwatney N."/>
            <person name="Korajkic A."/>
            <person name="Long A."/>
            <person name="Mobberley J.M."/>
            <person name="Pantry S.N."/>
            <person name="Pazder G."/>
            <person name="Peterson S."/>
            <person name="Quintanilla J.D."/>
            <person name="Sprinkle R."/>
            <person name="Stephens J."/>
            <person name="Thomas P."/>
            <person name="Vaughn R."/>
            <person name="Weber M.J."/>
            <person name="Wooten L.L."/>
        </authorList>
    </citation>
    <scope>NUCLEOTIDE SEQUENCE [LARGE SCALE GENOMIC DNA]</scope>
    <source>
        <strain evidence="10">ATCC 33889 / DSM 1251</strain>
    </source>
</reference>
<dbReference type="InterPro" id="IPR003834">
    <property type="entry name" value="Cyt_c_assmbl_TM_dom"/>
</dbReference>
<dbReference type="InterPro" id="IPR012336">
    <property type="entry name" value="Thioredoxin-like_fold"/>
</dbReference>
<evidence type="ECO:0000256" key="1">
    <source>
        <dbReference type="ARBA" id="ARBA00004651"/>
    </source>
</evidence>
<dbReference type="InterPro" id="IPR035671">
    <property type="entry name" value="DsbD_gamma"/>
</dbReference>
<dbReference type="Pfam" id="PF02683">
    <property type="entry name" value="DsbD_TM"/>
    <property type="match status" value="1"/>
</dbReference>
<dbReference type="InterPro" id="IPR036929">
    <property type="entry name" value="DsbDN_sf"/>
</dbReference>
<evidence type="ECO:0000256" key="2">
    <source>
        <dbReference type="ARBA" id="ARBA00022475"/>
    </source>
</evidence>
<feature type="transmembrane region" description="Helical" evidence="7">
    <location>
        <begin position="398"/>
        <end position="417"/>
    </location>
</feature>